<feature type="compositionally biased region" description="Acidic residues" evidence="1">
    <location>
        <begin position="147"/>
        <end position="165"/>
    </location>
</feature>
<gene>
    <name evidence="2" type="ORF">EGW08_005667</name>
</gene>
<evidence type="ECO:0000313" key="2">
    <source>
        <dbReference type="EMBL" id="RUS86586.1"/>
    </source>
</evidence>
<reference evidence="2 3" key="1">
    <citation type="submission" date="2019-01" db="EMBL/GenBank/DDBJ databases">
        <title>A draft genome assembly of the solar-powered sea slug Elysia chlorotica.</title>
        <authorList>
            <person name="Cai H."/>
            <person name="Li Q."/>
            <person name="Fang X."/>
            <person name="Li J."/>
            <person name="Curtis N.E."/>
            <person name="Altenburger A."/>
            <person name="Shibata T."/>
            <person name="Feng M."/>
            <person name="Maeda T."/>
            <person name="Schwartz J.A."/>
            <person name="Shigenobu S."/>
            <person name="Lundholm N."/>
            <person name="Nishiyama T."/>
            <person name="Yang H."/>
            <person name="Hasebe M."/>
            <person name="Li S."/>
            <person name="Pierce S.K."/>
            <person name="Wang J."/>
        </authorList>
    </citation>
    <scope>NUCLEOTIDE SEQUENCE [LARGE SCALE GENOMIC DNA]</scope>
    <source>
        <strain evidence="2">EC2010</strain>
        <tissue evidence="2">Whole organism of an adult</tissue>
    </source>
</reference>
<evidence type="ECO:0000256" key="1">
    <source>
        <dbReference type="SAM" id="MobiDB-lite"/>
    </source>
</evidence>
<name>A0A3S1BEM3_ELYCH</name>
<protein>
    <submittedName>
        <fullName evidence="2">Uncharacterized protein</fullName>
    </submittedName>
</protein>
<feature type="region of interest" description="Disordered" evidence="1">
    <location>
        <begin position="1"/>
        <end position="23"/>
    </location>
</feature>
<dbReference type="AlphaFoldDB" id="A0A3S1BEM3"/>
<accession>A0A3S1BEM3</accession>
<proteinExistence type="predicted"/>
<dbReference type="OrthoDB" id="10557498at2759"/>
<sequence>MICDSCSDNPMQKRSPKRTGRQCSPCTYNTSIYSPEVLSRPTPGLREDVYSPTAGFSYRANRGYRPRDYFTRMTSLGGDANPTGLAGVSARTNASDGFVWRPPQPCSCVPEISTCSRFGSSQYNKTQEKPPACSRNDRKQDNPNSSSEEEDEDDDEEEEESEEEPTPPCLCMCTNEVETKAVTSDAFTMTEVNMREQGTMVELHYSNKLVDATIVMRDVTTDTDDKFPDPPEQIQSTKKDPSQSSIQLRGNKKTVF</sequence>
<feature type="region of interest" description="Disordered" evidence="1">
    <location>
        <begin position="120"/>
        <end position="171"/>
    </location>
</feature>
<dbReference type="EMBL" id="RQTK01000134">
    <property type="protein sequence ID" value="RUS86586.1"/>
    <property type="molecule type" value="Genomic_DNA"/>
</dbReference>
<dbReference type="Proteomes" id="UP000271974">
    <property type="component" value="Unassembled WGS sequence"/>
</dbReference>
<feature type="region of interest" description="Disordered" evidence="1">
    <location>
        <begin position="221"/>
        <end position="256"/>
    </location>
</feature>
<comment type="caution">
    <text evidence="2">The sequence shown here is derived from an EMBL/GenBank/DDBJ whole genome shotgun (WGS) entry which is preliminary data.</text>
</comment>
<organism evidence="2 3">
    <name type="scientific">Elysia chlorotica</name>
    <name type="common">Eastern emerald elysia</name>
    <name type="synonym">Sea slug</name>
    <dbReference type="NCBI Taxonomy" id="188477"/>
    <lineage>
        <taxon>Eukaryota</taxon>
        <taxon>Metazoa</taxon>
        <taxon>Spiralia</taxon>
        <taxon>Lophotrochozoa</taxon>
        <taxon>Mollusca</taxon>
        <taxon>Gastropoda</taxon>
        <taxon>Heterobranchia</taxon>
        <taxon>Euthyneura</taxon>
        <taxon>Panpulmonata</taxon>
        <taxon>Sacoglossa</taxon>
        <taxon>Placobranchoidea</taxon>
        <taxon>Plakobranchidae</taxon>
        <taxon>Elysia</taxon>
    </lineage>
</organism>
<keyword evidence="3" id="KW-1185">Reference proteome</keyword>
<evidence type="ECO:0000313" key="3">
    <source>
        <dbReference type="Proteomes" id="UP000271974"/>
    </source>
</evidence>
<feature type="compositionally biased region" description="Polar residues" evidence="1">
    <location>
        <begin position="1"/>
        <end position="12"/>
    </location>
</feature>